<organism evidence="2 3">
    <name type="scientific">Halovulum marinum</name>
    <dbReference type="NCBI Taxonomy" id="2662447"/>
    <lineage>
        <taxon>Bacteria</taxon>
        <taxon>Pseudomonadati</taxon>
        <taxon>Pseudomonadota</taxon>
        <taxon>Alphaproteobacteria</taxon>
        <taxon>Rhodobacterales</taxon>
        <taxon>Paracoccaceae</taxon>
        <taxon>Halovulum</taxon>
    </lineage>
</organism>
<evidence type="ECO:0000256" key="1">
    <source>
        <dbReference type="SAM" id="SignalP"/>
    </source>
</evidence>
<evidence type="ECO:0000313" key="2">
    <source>
        <dbReference type="EMBL" id="MSU89572.1"/>
    </source>
</evidence>
<keyword evidence="1" id="KW-0732">Signal</keyword>
<dbReference type="AlphaFoldDB" id="A0A6L5Z0H1"/>
<comment type="caution">
    <text evidence="2">The sequence shown here is derived from an EMBL/GenBank/DDBJ whole genome shotgun (WGS) entry which is preliminary data.</text>
</comment>
<evidence type="ECO:0008006" key="4">
    <source>
        <dbReference type="Google" id="ProtNLM"/>
    </source>
</evidence>
<dbReference type="PROSITE" id="PS51257">
    <property type="entry name" value="PROKAR_LIPOPROTEIN"/>
    <property type="match status" value="1"/>
</dbReference>
<sequence length="133" mass="14719">MKPLALPLLLSLGVVAACETPQQQQIAFQSQQERVCHERVSATLPADRRLERDSAGRFVEITVINAQLRDIDVSERFNQCMASVAPADALSDMGTVTFTREEQAIWDSLTDAARRDALIYIRGGGTLREFVAL</sequence>
<evidence type="ECO:0000313" key="3">
    <source>
        <dbReference type="Proteomes" id="UP000474957"/>
    </source>
</evidence>
<reference evidence="2 3" key="1">
    <citation type="submission" date="2019-10" db="EMBL/GenBank/DDBJ databases">
        <title>Cognatihalovulum marinum gen. nov. sp. nov., a new member of the family Rhodobacteraceae isolated from deep seawater of the Northwest Indian Ocean.</title>
        <authorList>
            <person name="Ruan C."/>
            <person name="Wang J."/>
            <person name="Zheng X."/>
            <person name="Song L."/>
            <person name="Zhu Y."/>
            <person name="Huang Y."/>
            <person name="Lu Z."/>
            <person name="Du W."/>
            <person name="Huang L."/>
            <person name="Dai X."/>
        </authorList>
    </citation>
    <scope>NUCLEOTIDE SEQUENCE [LARGE SCALE GENOMIC DNA]</scope>
    <source>
        <strain evidence="2 3">2CG4</strain>
    </source>
</reference>
<accession>A0A6L5Z0H1</accession>
<keyword evidence="3" id="KW-1185">Reference proteome</keyword>
<feature type="signal peptide" evidence="1">
    <location>
        <begin position="1"/>
        <end position="16"/>
    </location>
</feature>
<dbReference type="EMBL" id="WIND01000004">
    <property type="protein sequence ID" value="MSU89572.1"/>
    <property type="molecule type" value="Genomic_DNA"/>
</dbReference>
<dbReference type="RefSeq" id="WP_154446046.1">
    <property type="nucleotide sequence ID" value="NZ_WIND01000004.1"/>
</dbReference>
<name>A0A6L5Z0H1_9RHOB</name>
<feature type="chain" id="PRO_5026930038" description="Lipoprotein" evidence="1">
    <location>
        <begin position="17"/>
        <end position="133"/>
    </location>
</feature>
<proteinExistence type="predicted"/>
<dbReference type="Proteomes" id="UP000474957">
    <property type="component" value="Unassembled WGS sequence"/>
</dbReference>
<gene>
    <name evidence="2" type="ORF">GE300_08075</name>
</gene>
<protein>
    <recommendedName>
        <fullName evidence="4">Lipoprotein</fullName>
    </recommendedName>
</protein>